<evidence type="ECO:0000256" key="2">
    <source>
        <dbReference type="ARBA" id="ARBA00022490"/>
    </source>
</evidence>
<keyword evidence="7 10" id="KW-0819">tRNA processing</keyword>
<dbReference type="InterPro" id="IPR059073">
    <property type="entry name" value="TRMT11_N"/>
</dbReference>
<dbReference type="EC" id="2.1.1.214" evidence="9"/>
<dbReference type="PANTHER" id="PTHR13370">
    <property type="entry name" value="RNA METHYLASE-RELATED"/>
    <property type="match status" value="1"/>
</dbReference>
<evidence type="ECO:0000256" key="10">
    <source>
        <dbReference type="PROSITE-ProRule" id="PRU00959"/>
    </source>
</evidence>
<dbReference type="GO" id="GO:0043527">
    <property type="term" value="C:tRNA methyltransferase complex"/>
    <property type="evidence" value="ECO:0007669"/>
    <property type="project" value="UniProtKB-ARBA"/>
</dbReference>
<dbReference type="Pfam" id="PF25904">
    <property type="entry name" value="Tmrp11_N"/>
    <property type="match status" value="1"/>
</dbReference>
<evidence type="ECO:0000256" key="8">
    <source>
        <dbReference type="ARBA" id="ARBA00022884"/>
    </source>
</evidence>
<sequence>MEYIVRFAQTHETFRRPELEALATLWNIELKIVTYSEDSPFCVVRLPSDDVARKLVSRAILVDSVYELWGSGPNYEALHADVKAKSQGKWDKYTTTSFRFNVHGYQCKLTNKEQRPIIESFSYLPFDGPIKMKDADVQFWVFEEYEMYAPSPKFLYFSRFIGPGGRDTVLKYDLKKRRYISTTSMDAELALITANIALARPGGLFYDPFMGTGGFPIACAHFGAMTTGSDIDARSIRGKPNRNVLSNYAQYDLTDYWLDWFISDLTNTPLRISRFLDGIVCDPPYGVREGLKVLGRKDGGGTEAVYINGVAAHLQEGFIPPKRAYSFDAMLDDILDFAAQTLVDRGRLAIWMPTANEDIELAIPEHQCLKLVANCIQMFNKWSRRLLTYERLPDELVGELIPRTKRIVEGSNADELNNFRRKYFEGFKPSTPSEK</sequence>
<dbReference type="EMBL" id="ML996693">
    <property type="protein sequence ID" value="KAF2401264.1"/>
    <property type="molecule type" value="Genomic_DNA"/>
</dbReference>
<dbReference type="InterPro" id="IPR029063">
    <property type="entry name" value="SAM-dependent_MTases_sf"/>
</dbReference>
<evidence type="ECO:0000313" key="14">
    <source>
        <dbReference type="Proteomes" id="UP000799640"/>
    </source>
</evidence>
<evidence type="ECO:0000256" key="3">
    <source>
        <dbReference type="ARBA" id="ARBA00022555"/>
    </source>
</evidence>
<evidence type="ECO:0000256" key="7">
    <source>
        <dbReference type="ARBA" id="ARBA00022694"/>
    </source>
</evidence>
<comment type="similarity">
    <text evidence="10">Belongs to the class I-like SAM-binding methyltransferase superfamily. TRM11 methyltransferase family.</text>
</comment>
<protein>
    <recommendedName>
        <fullName evidence="9">tRNA (guanine(10)-N(2))-methyltransferase</fullName>
        <ecNumber evidence="9">2.1.1.214</ecNumber>
    </recommendedName>
</protein>
<evidence type="ECO:0000256" key="5">
    <source>
        <dbReference type="ARBA" id="ARBA00022679"/>
    </source>
</evidence>
<evidence type="ECO:0000259" key="12">
    <source>
        <dbReference type="Pfam" id="PF25904"/>
    </source>
</evidence>
<keyword evidence="5 10" id="KW-0808">Transferase</keyword>
<dbReference type="PIRSF" id="PIRSF017259">
    <property type="entry name" value="tRNA_mtfrase_TRM11"/>
    <property type="match status" value="1"/>
</dbReference>
<dbReference type="OrthoDB" id="296065at2759"/>
<feature type="domain" description="tRNA (guanine(10)-N(2))-methyltransferase TRMT11 N-terminal" evidence="12">
    <location>
        <begin position="1"/>
        <end position="166"/>
    </location>
</feature>
<organism evidence="13 14">
    <name type="scientific">Trichodelitschia bisporula</name>
    <dbReference type="NCBI Taxonomy" id="703511"/>
    <lineage>
        <taxon>Eukaryota</taxon>
        <taxon>Fungi</taxon>
        <taxon>Dikarya</taxon>
        <taxon>Ascomycota</taxon>
        <taxon>Pezizomycotina</taxon>
        <taxon>Dothideomycetes</taxon>
        <taxon>Dothideomycetes incertae sedis</taxon>
        <taxon>Phaeotrichales</taxon>
        <taxon>Phaeotrichaceae</taxon>
        <taxon>Trichodelitschia</taxon>
    </lineage>
</organism>
<dbReference type="Proteomes" id="UP000799640">
    <property type="component" value="Unassembled WGS sequence"/>
</dbReference>
<dbReference type="GO" id="GO:0160102">
    <property type="term" value="F:tRNA (guanine(10)-N2)-methyltransferase activity"/>
    <property type="evidence" value="ECO:0007669"/>
    <property type="project" value="UniProtKB-EC"/>
</dbReference>
<dbReference type="Gene3D" id="3.40.50.150">
    <property type="entry name" value="Vaccinia Virus protein VP39"/>
    <property type="match status" value="1"/>
</dbReference>
<evidence type="ECO:0000256" key="1">
    <source>
        <dbReference type="ARBA" id="ARBA00004496"/>
    </source>
</evidence>
<evidence type="ECO:0000256" key="9">
    <source>
        <dbReference type="ARBA" id="ARBA00066937"/>
    </source>
</evidence>
<keyword evidence="2" id="KW-0963">Cytoplasm</keyword>
<dbReference type="InterPro" id="IPR016691">
    <property type="entry name" value="TRMT11"/>
</dbReference>
<dbReference type="InterPro" id="IPR002052">
    <property type="entry name" value="DNA_methylase_N6_adenine_CS"/>
</dbReference>
<dbReference type="InterPro" id="IPR000241">
    <property type="entry name" value="RlmKL-like_Mtase"/>
</dbReference>
<accession>A0A6G1HZA0</accession>
<evidence type="ECO:0000259" key="11">
    <source>
        <dbReference type="Pfam" id="PF01170"/>
    </source>
</evidence>
<evidence type="ECO:0000256" key="6">
    <source>
        <dbReference type="ARBA" id="ARBA00022691"/>
    </source>
</evidence>
<feature type="domain" description="Ribosomal RNA large subunit methyltransferase K/L-like methyltransferase" evidence="11">
    <location>
        <begin position="176"/>
        <end position="290"/>
    </location>
</feature>
<dbReference type="GO" id="GO:0000049">
    <property type="term" value="F:tRNA binding"/>
    <property type="evidence" value="ECO:0007669"/>
    <property type="project" value="UniProtKB-UniRule"/>
</dbReference>
<proteinExistence type="inferred from homology"/>
<dbReference type="PROSITE" id="PS00092">
    <property type="entry name" value="N6_MTASE"/>
    <property type="match status" value="1"/>
</dbReference>
<dbReference type="GO" id="GO:0032259">
    <property type="term" value="P:methylation"/>
    <property type="evidence" value="ECO:0007669"/>
    <property type="project" value="UniProtKB-UniRule"/>
</dbReference>
<dbReference type="GO" id="GO:0008033">
    <property type="term" value="P:tRNA processing"/>
    <property type="evidence" value="ECO:0007669"/>
    <property type="project" value="UniProtKB-UniRule"/>
</dbReference>
<dbReference type="AlphaFoldDB" id="A0A6G1HZA0"/>
<dbReference type="SUPFAM" id="SSF53335">
    <property type="entry name" value="S-adenosyl-L-methionine-dependent methyltransferases"/>
    <property type="match status" value="1"/>
</dbReference>
<keyword evidence="8 10" id="KW-0694">RNA-binding</keyword>
<dbReference type="GO" id="GO:0005737">
    <property type="term" value="C:cytoplasm"/>
    <property type="evidence" value="ECO:0007669"/>
    <property type="project" value="UniProtKB-SubCell"/>
</dbReference>
<name>A0A6G1HZA0_9PEZI</name>
<keyword evidence="4 10" id="KW-0489">Methyltransferase</keyword>
<keyword evidence="6 10" id="KW-0949">S-adenosyl-L-methionine</keyword>
<comment type="subcellular location">
    <subcellularLocation>
        <location evidence="1">Cytoplasm</location>
    </subcellularLocation>
</comment>
<gene>
    <name evidence="13" type="ORF">EJ06DRAFT_581436</name>
</gene>
<evidence type="ECO:0000313" key="13">
    <source>
        <dbReference type="EMBL" id="KAF2401264.1"/>
    </source>
</evidence>
<keyword evidence="3 10" id="KW-0820">tRNA-binding</keyword>
<dbReference type="PANTHER" id="PTHR13370:SF3">
    <property type="entry name" value="TRNA (GUANINE(10)-N2)-METHYLTRANSFERASE HOMOLOG"/>
    <property type="match status" value="1"/>
</dbReference>
<evidence type="ECO:0000256" key="4">
    <source>
        <dbReference type="ARBA" id="ARBA00022603"/>
    </source>
</evidence>
<reference evidence="13" key="1">
    <citation type="journal article" date="2020" name="Stud. Mycol.">
        <title>101 Dothideomycetes genomes: a test case for predicting lifestyles and emergence of pathogens.</title>
        <authorList>
            <person name="Haridas S."/>
            <person name="Albert R."/>
            <person name="Binder M."/>
            <person name="Bloem J."/>
            <person name="Labutti K."/>
            <person name="Salamov A."/>
            <person name="Andreopoulos B."/>
            <person name="Baker S."/>
            <person name="Barry K."/>
            <person name="Bills G."/>
            <person name="Bluhm B."/>
            <person name="Cannon C."/>
            <person name="Castanera R."/>
            <person name="Culley D."/>
            <person name="Daum C."/>
            <person name="Ezra D."/>
            <person name="Gonzalez J."/>
            <person name="Henrissat B."/>
            <person name="Kuo A."/>
            <person name="Liang C."/>
            <person name="Lipzen A."/>
            <person name="Lutzoni F."/>
            <person name="Magnuson J."/>
            <person name="Mondo S."/>
            <person name="Nolan M."/>
            <person name="Ohm R."/>
            <person name="Pangilinan J."/>
            <person name="Park H.-J."/>
            <person name="Ramirez L."/>
            <person name="Alfaro M."/>
            <person name="Sun H."/>
            <person name="Tritt A."/>
            <person name="Yoshinaga Y."/>
            <person name="Zwiers L.-H."/>
            <person name="Turgeon B."/>
            <person name="Goodwin S."/>
            <person name="Spatafora J."/>
            <person name="Crous P."/>
            <person name="Grigoriev I."/>
        </authorList>
    </citation>
    <scope>NUCLEOTIDE SEQUENCE</scope>
    <source>
        <strain evidence="13">CBS 262.69</strain>
    </source>
</reference>
<dbReference type="PROSITE" id="PS51627">
    <property type="entry name" value="SAM_MT_TRM11"/>
    <property type="match status" value="1"/>
</dbReference>
<dbReference type="Pfam" id="PF01170">
    <property type="entry name" value="UPF0020"/>
    <property type="match status" value="1"/>
</dbReference>
<keyword evidence="14" id="KW-1185">Reference proteome</keyword>